<dbReference type="EMBL" id="QNRJ01000005">
    <property type="protein sequence ID" value="RBP04736.1"/>
    <property type="molecule type" value="Genomic_DNA"/>
</dbReference>
<keyword evidence="2 9" id="KW-1003">Cell membrane</keyword>
<dbReference type="NCBIfam" id="NF006897">
    <property type="entry name" value="PRK09379.1"/>
    <property type="match status" value="1"/>
</dbReference>
<evidence type="ECO:0000313" key="12">
    <source>
        <dbReference type="Proteomes" id="UP000252118"/>
    </source>
</evidence>
<dbReference type="GO" id="GO:0005886">
    <property type="term" value="C:plasma membrane"/>
    <property type="evidence" value="ECO:0007669"/>
    <property type="project" value="UniProtKB-SubCell"/>
</dbReference>
<evidence type="ECO:0000313" key="11">
    <source>
        <dbReference type="EMBL" id="RBP04736.1"/>
    </source>
</evidence>
<dbReference type="InterPro" id="IPR004474">
    <property type="entry name" value="LytR_CpsA_psr"/>
</dbReference>
<dbReference type="Gene3D" id="3.40.630.190">
    <property type="entry name" value="LCP protein"/>
    <property type="match status" value="1"/>
</dbReference>
<proteinExistence type="inferred from homology"/>
<dbReference type="EC" id="2.7.8.-" evidence="9"/>
<comment type="similarity">
    <text evidence="1 9">Belongs to the LytR/CpsA/Psr (LCP) family.</text>
</comment>
<keyword evidence="6 9" id="KW-1133">Transmembrane helix</keyword>
<dbReference type="GO" id="GO:0070726">
    <property type="term" value="P:cell wall assembly"/>
    <property type="evidence" value="ECO:0007669"/>
    <property type="project" value="UniProtKB-UniRule"/>
</dbReference>
<dbReference type="InterPro" id="IPR023734">
    <property type="entry name" value="TagU"/>
</dbReference>
<comment type="function">
    <text evidence="9">May catalyze the final step in cell wall teichoic acid biosynthesis, the transfer of the anionic cell wall polymers (APs) from their lipid-linked precursor to the cell wall peptidoglycan (PG).</text>
</comment>
<keyword evidence="3 9" id="KW-0808">Transferase</keyword>
<reference evidence="11 12" key="1">
    <citation type="submission" date="2018-06" db="EMBL/GenBank/DDBJ databases">
        <title>Freshwater and sediment microbial communities from various areas in North America, analyzing microbe dynamics in response to fracking.</title>
        <authorList>
            <person name="Lamendella R."/>
        </authorList>
    </citation>
    <scope>NUCLEOTIDE SEQUENCE [LARGE SCALE GENOMIC DNA]</scope>
    <source>
        <strain evidence="11 12">97B</strain>
    </source>
</reference>
<dbReference type="HAMAP" id="MF_01140">
    <property type="entry name" value="TagU_transferase"/>
    <property type="match status" value="1"/>
</dbReference>
<name>A0A366ES14_9BACI</name>
<evidence type="ECO:0000256" key="2">
    <source>
        <dbReference type="ARBA" id="ARBA00022475"/>
    </source>
</evidence>
<dbReference type="RefSeq" id="WP_113969190.1">
    <property type="nucleotide sequence ID" value="NZ_QNRJ01000005.1"/>
</dbReference>
<keyword evidence="7 9" id="KW-0472">Membrane</keyword>
<dbReference type="Proteomes" id="UP000252118">
    <property type="component" value="Unassembled WGS sequence"/>
</dbReference>
<keyword evidence="8 9" id="KW-0961">Cell wall biogenesis/degradation</keyword>
<dbReference type="PANTHER" id="PTHR33392:SF6">
    <property type="entry name" value="POLYISOPRENYL-TEICHOIC ACID--PEPTIDOGLYCAN TEICHOIC ACID TRANSFERASE TAGU"/>
    <property type="match status" value="1"/>
</dbReference>
<feature type="domain" description="Cell envelope-related transcriptional attenuator" evidence="10">
    <location>
        <begin position="87"/>
        <end position="228"/>
    </location>
</feature>
<dbReference type="InterPro" id="IPR050922">
    <property type="entry name" value="LytR/CpsA/Psr_CW_biosynth"/>
</dbReference>
<evidence type="ECO:0000256" key="4">
    <source>
        <dbReference type="ARBA" id="ARBA00022692"/>
    </source>
</evidence>
<organism evidence="11 12">
    <name type="scientific">Rossellomorea aquimaris</name>
    <dbReference type="NCBI Taxonomy" id="189382"/>
    <lineage>
        <taxon>Bacteria</taxon>
        <taxon>Bacillati</taxon>
        <taxon>Bacillota</taxon>
        <taxon>Bacilli</taxon>
        <taxon>Bacillales</taxon>
        <taxon>Bacillaceae</taxon>
        <taxon>Rossellomorea</taxon>
    </lineage>
</organism>
<evidence type="ECO:0000256" key="5">
    <source>
        <dbReference type="ARBA" id="ARBA00022968"/>
    </source>
</evidence>
<dbReference type="Pfam" id="PF03816">
    <property type="entry name" value="LytR_cpsA_psr"/>
    <property type="match status" value="1"/>
</dbReference>
<gene>
    <name evidence="9" type="primary">tagU</name>
    <name evidence="11" type="ORF">DET59_10523</name>
</gene>
<dbReference type="GO" id="GO:0016780">
    <property type="term" value="F:phosphotransferase activity, for other substituted phosphate groups"/>
    <property type="evidence" value="ECO:0007669"/>
    <property type="project" value="UniProtKB-UniRule"/>
</dbReference>
<accession>A0A366ES14</accession>
<dbReference type="AlphaFoldDB" id="A0A366ES14"/>
<evidence type="ECO:0000256" key="8">
    <source>
        <dbReference type="ARBA" id="ARBA00023316"/>
    </source>
</evidence>
<sequence length="312" mass="35119">MRADKHNQKRKRKWPKVVGIVFILLLLAGGGYAYSIYHSLNKTAETMNEKIDRPKSEKRTEEVKFNEKHPFSVLLLGVDERDGDRGRSDSMIVVTVNPHEKTTKMISIPRDTLVDIVGRGTEDKINHAYAFGGVEMAMDTVEGFLDIPIDYYAKINMEGFKDIVDAVGGITVQNEFTFTHDGYTFNEGTLSLTGKKALAYSRMRYEDPRGDFGRQARQRQVIEAVIKEGASVSSLWNYGDIFGAIGENVKTNLTLDEMVNIQKNYKSATADISQSQIAGEGTKLGGIYYYIVPEEEKQKVQSDLKDHLDLNE</sequence>
<dbReference type="OrthoDB" id="27330at2"/>
<evidence type="ECO:0000259" key="10">
    <source>
        <dbReference type="Pfam" id="PF03816"/>
    </source>
</evidence>
<comment type="pathway">
    <text evidence="9">Cell wall biogenesis.</text>
</comment>
<evidence type="ECO:0000256" key="9">
    <source>
        <dbReference type="HAMAP-Rule" id="MF_01140"/>
    </source>
</evidence>
<evidence type="ECO:0000256" key="7">
    <source>
        <dbReference type="ARBA" id="ARBA00023136"/>
    </source>
</evidence>
<dbReference type="NCBIfam" id="TIGR00350">
    <property type="entry name" value="lytR_cpsA_psr"/>
    <property type="match status" value="1"/>
</dbReference>
<keyword evidence="5 9" id="KW-0735">Signal-anchor</keyword>
<comment type="subcellular location">
    <subcellularLocation>
        <location evidence="9">Cell membrane</location>
        <topology evidence="9">Single-pass type II membrane protein</topology>
    </subcellularLocation>
</comment>
<keyword evidence="4 9" id="KW-0812">Transmembrane</keyword>
<evidence type="ECO:0000256" key="1">
    <source>
        <dbReference type="ARBA" id="ARBA00006068"/>
    </source>
</evidence>
<comment type="caution">
    <text evidence="11">The sequence shown here is derived from an EMBL/GenBank/DDBJ whole genome shotgun (WGS) entry which is preliminary data.</text>
</comment>
<protein>
    <recommendedName>
        <fullName evidence="9">Polyisoprenyl-teichoic acid--peptidoglycan teichoic acid transferase TagU</fullName>
        <ecNumber evidence="9">2.7.8.-</ecNumber>
    </recommendedName>
</protein>
<evidence type="ECO:0000256" key="6">
    <source>
        <dbReference type="ARBA" id="ARBA00022989"/>
    </source>
</evidence>
<feature type="topological domain" description="Cytoplasmic" evidence="9">
    <location>
        <begin position="1"/>
        <end position="13"/>
    </location>
</feature>
<dbReference type="PANTHER" id="PTHR33392">
    <property type="entry name" value="POLYISOPRENYL-TEICHOIC ACID--PEPTIDOGLYCAN TEICHOIC ACID TRANSFERASE TAGU"/>
    <property type="match status" value="1"/>
</dbReference>
<evidence type="ECO:0000256" key="3">
    <source>
        <dbReference type="ARBA" id="ARBA00022679"/>
    </source>
</evidence>
<feature type="topological domain" description="Extracellular" evidence="9">
    <location>
        <begin position="35"/>
        <end position="312"/>
    </location>
</feature>